<dbReference type="Gene3D" id="3.40.50.880">
    <property type="match status" value="1"/>
</dbReference>
<dbReference type="GO" id="GO:0000162">
    <property type="term" value="P:L-tryptophan biosynthetic process"/>
    <property type="evidence" value="ECO:0007669"/>
    <property type="project" value="TreeGrafter"/>
</dbReference>
<name>A0A2T0T2U6_9BACT</name>
<dbReference type="NCBIfam" id="TIGR00566">
    <property type="entry name" value="trpG_papA"/>
    <property type="match status" value="1"/>
</dbReference>
<dbReference type="InterPro" id="IPR050472">
    <property type="entry name" value="Anth_synth/Amidotransfase"/>
</dbReference>
<evidence type="ECO:0000313" key="3">
    <source>
        <dbReference type="EMBL" id="PRY40005.1"/>
    </source>
</evidence>
<keyword evidence="1" id="KW-0315">Glutamine amidotransferase</keyword>
<dbReference type="InterPro" id="IPR006221">
    <property type="entry name" value="TrpG/PapA_dom"/>
</dbReference>
<organism evidence="3 4">
    <name type="scientific">Spirosoma oryzae</name>
    <dbReference type="NCBI Taxonomy" id="1469603"/>
    <lineage>
        <taxon>Bacteria</taxon>
        <taxon>Pseudomonadati</taxon>
        <taxon>Bacteroidota</taxon>
        <taxon>Cytophagia</taxon>
        <taxon>Cytophagales</taxon>
        <taxon>Cytophagaceae</taxon>
        <taxon>Spirosoma</taxon>
    </lineage>
</organism>
<dbReference type="PANTHER" id="PTHR43418">
    <property type="entry name" value="MULTIFUNCTIONAL TRYPTOPHAN BIOSYNTHESIS PROTEIN-RELATED"/>
    <property type="match status" value="1"/>
</dbReference>
<evidence type="ECO:0000256" key="1">
    <source>
        <dbReference type="ARBA" id="ARBA00022962"/>
    </source>
</evidence>
<proteinExistence type="predicted"/>
<dbReference type="RefSeq" id="WP_106137637.1">
    <property type="nucleotide sequence ID" value="NZ_PVTE01000007.1"/>
</dbReference>
<dbReference type="AlphaFoldDB" id="A0A2T0T2U6"/>
<dbReference type="EMBL" id="PVTE01000007">
    <property type="protein sequence ID" value="PRY40005.1"/>
    <property type="molecule type" value="Genomic_DNA"/>
</dbReference>
<evidence type="ECO:0000313" key="4">
    <source>
        <dbReference type="Proteomes" id="UP000238375"/>
    </source>
</evidence>
<dbReference type="PROSITE" id="PS51273">
    <property type="entry name" value="GATASE_TYPE_1"/>
    <property type="match status" value="1"/>
</dbReference>
<dbReference type="InterPro" id="IPR017926">
    <property type="entry name" value="GATASE"/>
</dbReference>
<dbReference type="CDD" id="cd01743">
    <property type="entry name" value="GATase1_Anthranilate_Synthase"/>
    <property type="match status" value="1"/>
</dbReference>
<dbReference type="FunFam" id="3.40.50.880:FF:000003">
    <property type="entry name" value="Anthranilate synthase component II"/>
    <property type="match status" value="1"/>
</dbReference>
<accession>A0A2T0T2U6</accession>
<reference evidence="3 4" key="1">
    <citation type="submission" date="2018-03" db="EMBL/GenBank/DDBJ databases">
        <title>Genomic Encyclopedia of Archaeal and Bacterial Type Strains, Phase II (KMG-II): from individual species to whole genera.</title>
        <authorList>
            <person name="Goeker M."/>
        </authorList>
    </citation>
    <scope>NUCLEOTIDE SEQUENCE [LARGE SCALE GENOMIC DNA]</scope>
    <source>
        <strain evidence="3 4">DSM 28354</strain>
    </source>
</reference>
<dbReference type="PRINTS" id="PR00099">
    <property type="entry name" value="CPSGATASE"/>
</dbReference>
<dbReference type="PRINTS" id="PR00096">
    <property type="entry name" value="GATASE"/>
</dbReference>
<dbReference type="Proteomes" id="UP000238375">
    <property type="component" value="Unassembled WGS sequence"/>
</dbReference>
<comment type="caution">
    <text evidence="3">The sequence shown here is derived from an EMBL/GenBank/DDBJ whole genome shotgun (WGS) entry which is preliminary data.</text>
</comment>
<dbReference type="PRINTS" id="PR00097">
    <property type="entry name" value="ANTSNTHASEII"/>
</dbReference>
<dbReference type="GO" id="GO:0004049">
    <property type="term" value="F:anthranilate synthase activity"/>
    <property type="evidence" value="ECO:0007669"/>
    <property type="project" value="TreeGrafter"/>
</dbReference>
<dbReference type="InterPro" id="IPR029062">
    <property type="entry name" value="Class_I_gatase-like"/>
</dbReference>
<dbReference type="Pfam" id="PF00117">
    <property type="entry name" value="GATase"/>
    <property type="match status" value="1"/>
</dbReference>
<sequence>MNLLVVDNFDSFTFTLVDYLRQAGATCRVLRNDAPWDQLTQPCDAVVLSPGPGTPRRAGRLMDVIEHFHRQVPMLGVCLGHQAIGEFFGAELSTADQPMHGKVSLIRVDPADELFAGLPGRFGVTRYHSLVLRTLPGELVSTAQTDQQEIMALRHRWLPLWGVQFHPEAALTEHGLSLIKNWVNFNQHENTAGNEASSAPACLVA</sequence>
<gene>
    <name evidence="3" type="ORF">CLV58_10799</name>
</gene>
<dbReference type="PANTHER" id="PTHR43418:SF4">
    <property type="entry name" value="MULTIFUNCTIONAL TRYPTOPHAN BIOSYNTHESIS PROTEIN"/>
    <property type="match status" value="1"/>
</dbReference>
<keyword evidence="4" id="KW-1185">Reference proteome</keyword>
<evidence type="ECO:0000259" key="2">
    <source>
        <dbReference type="Pfam" id="PF00117"/>
    </source>
</evidence>
<dbReference type="OrthoDB" id="9786812at2"/>
<protein>
    <submittedName>
        <fullName evidence="3">Anthranilate synthase component 2</fullName>
    </submittedName>
</protein>
<dbReference type="SUPFAM" id="SSF52317">
    <property type="entry name" value="Class I glutamine amidotransferase-like"/>
    <property type="match status" value="1"/>
</dbReference>
<dbReference type="GO" id="GO:0005829">
    <property type="term" value="C:cytosol"/>
    <property type="evidence" value="ECO:0007669"/>
    <property type="project" value="TreeGrafter"/>
</dbReference>
<feature type="domain" description="Glutamine amidotransferase" evidence="2">
    <location>
        <begin position="4"/>
        <end position="182"/>
    </location>
</feature>